<accession>A0A0B6XYD9</accession>
<gene>
    <name evidence="1" type="primary">ORF3611</name>
</gene>
<dbReference type="EMBL" id="HACG01001445">
    <property type="protein sequence ID" value="CEK48310.1"/>
    <property type="molecule type" value="Transcribed_RNA"/>
</dbReference>
<evidence type="ECO:0000313" key="1">
    <source>
        <dbReference type="EMBL" id="CEK48310.1"/>
    </source>
</evidence>
<protein>
    <submittedName>
        <fullName evidence="1">Uncharacterized protein</fullName>
    </submittedName>
</protein>
<proteinExistence type="predicted"/>
<dbReference type="AlphaFoldDB" id="A0A0B6XYD9"/>
<name>A0A0B6XYD9_9EUPU</name>
<reference evidence="1" key="1">
    <citation type="submission" date="2014-12" db="EMBL/GenBank/DDBJ databases">
        <title>Insight into the proteome of Arion vulgaris.</title>
        <authorList>
            <person name="Aradska J."/>
            <person name="Bulat T."/>
            <person name="Smidak R."/>
            <person name="Sarate P."/>
            <person name="Gangsoo J."/>
            <person name="Sialana F."/>
            <person name="Bilban M."/>
            <person name="Lubec G."/>
        </authorList>
    </citation>
    <scope>NUCLEOTIDE SEQUENCE</scope>
    <source>
        <tissue evidence="1">Skin</tissue>
    </source>
</reference>
<organism evidence="1">
    <name type="scientific">Arion vulgaris</name>
    <dbReference type="NCBI Taxonomy" id="1028688"/>
    <lineage>
        <taxon>Eukaryota</taxon>
        <taxon>Metazoa</taxon>
        <taxon>Spiralia</taxon>
        <taxon>Lophotrochozoa</taxon>
        <taxon>Mollusca</taxon>
        <taxon>Gastropoda</taxon>
        <taxon>Heterobranchia</taxon>
        <taxon>Euthyneura</taxon>
        <taxon>Panpulmonata</taxon>
        <taxon>Eupulmonata</taxon>
        <taxon>Stylommatophora</taxon>
        <taxon>Helicina</taxon>
        <taxon>Arionoidea</taxon>
        <taxon>Arionidae</taxon>
        <taxon>Arion</taxon>
    </lineage>
</organism>
<feature type="non-terminal residue" evidence="1">
    <location>
        <position position="1"/>
    </location>
</feature>
<sequence length="49" mass="5373">LSSYTTLNSSTTDSNVSNWLSGCSPVSWSSMFVLRFSHGFSDGFLHLVI</sequence>